<gene>
    <name evidence="1" type="ORF">QE152_g29783</name>
</gene>
<sequence length="106" mass="12192">MWFNGAQVIRLAKLSECRKPRKERGCSYSCGSMEHKSYDCQKARPKADPTIRSENVTNLVEEQRDPVTIWVPSIPSYQIDAYLKIKENKISITPTLDTGSPIYRTR</sequence>
<evidence type="ECO:0008006" key="3">
    <source>
        <dbReference type="Google" id="ProtNLM"/>
    </source>
</evidence>
<keyword evidence="2" id="KW-1185">Reference proteome</keyword>
<comment type="caution">
    <text evidence="1">The sequence shown here is derived from an EMBL/GenBank/DDBJ whole genome shotgun (WGS) entry which is preliminary data.</text>
</comment>
<dbReference type="Proteomes" id="UP001458880">
    <property type="component" value="Unassembled WGS sequence"/>
</dbReference>
<evidence type="ECO:0000313" key="2">
    <source>
        <dbReference type="Proteomes" id="UP001458880"/>
    </source>
</evidence>
<reference evidence="1 2" key="1">
    <citation type="journal article" date="2024" name="BMC Genomics">
        <title>De novo assembly and annotation of Popillia japonica's genome with initial clues to its potential as an invasive pest.</title>
        <authorList>
            <person name="Cucini C."/>
            <person name="Boschi S."/>
            <person name="Funari R."/>
            <person name="Cardaioli E."/>
            <person name="Iannotti N."/>
            <person name="Marturano G."/>
            <person name="Paoli F."/>
            <person name="Bruttini M."/>
            <person name="Carapelli A."/>
            <person name="Frati F."/>
            <person name="Nardi F."/>
        </authorList>
    </citation>
    <scope>NUCLEOTIDE SEQUENCE [LARGE SCALE GENOMIC DNA]</scope>
    <source>
        <strain evidence="1">DMR45628</strain>
    </source>
</reference>
<dbReference type="AlphaFoldDB" id="A0AAW1JHP2"/>
<organism evidence="1 2">
    <name type="scientific">Popillia japonica</name>
    <name type="common">Japanese beetle</name>
    <dbReference type="NCBI Taxonomy" id="7064"/>
    <lineage>
        <taxon>Eukaryota</taxon>
        <taxon>Metazoa</taxon>
        <taxon>Ecdysozoa</taxon>
        <taxon>Arthropoda</taxon>
        <taxon>Hexapoda</taxon>
        <taxon>Insecta</taxon>
        <taxon>Pterygota</taxon>
        <taxon>Neoptera</taxon>
        <taxon>Endopterygota</taxon>
        <taxon>Coleoptera</taxon>
        <taxon>Polyphaga</taxon>
        <taxon>Scarabaeiformia</taxon>
        <taxon>Scarabaeidae</taxon>
        <taxon>Rutelinae</taxon>
        <taxon>Popillia</taxon>
    </lineage>
</organism>
<evidence type="ECO:0000313" key="1">
    <source>
        <dbReference type="EMBL" id="KAK9702680.1"/>
    </source>
</evidence>
<proteinExistence type="predicted"/>
<accession>A0AAW1JHP2</accession>
<name>A0AAW1JHP2_POPJA</name>
<protein>
    <recommendedName>
        <fullName evidence="3">CCHC-type domain-containing protein</fullName>
    </recommendedName>
</protein>
<dbReference type="EMBL" id="JASPKY010000386">
    <property type="protein sequence ID" value="KAK9702680.1"/>
    <property type="molecule type" value="Genomic_DNA"/>
</dbReference>